<comment type="caution">
    <text evidence="6">The sequence shown here is derived from an EMBL/GenBank/DDBJ whole genome shotgun (WGS) entry which is preliminary data.</text>
</comment>
<name>A0A1V9DG14_9GAMM</name>
<dbReference type="InterPro" id="IPR003439">
    <property type="entry name" value="ABC_transporter-like_ATP-bd"/>
</dbReference>
<dbReference type="CDD" id="cd03293">
    <property type="entry name" value="ABC_NrtD_SsuB_transporters"/>
    <property type="match status" value="1"/>
</dbReference>
<dbReference type="SUPFAM" id="SSF52540">
    <property type="entry name" value="P-loop containing nucleoside triphosphate hydrolases"/>
    <property type="match status" value="1"/>
</dbReference>
<accession>A0A1V9DG14</accession>
<comment type="similarity">
    <text evidence="1">Belongs to the ABC transporter superfamily. Drug exporter-2 (TC 3.A.1.117) family.</text>
</comment>
<keyword evidence="2" id="KW-0813">Transport</keyword>
<dbReference type="RefSeq" id="WP_081140004.1">
    <property type="nucleotide sequence ID" value="NZ_MWUE01000019.1"/>
</dbReference>
<keyword evidence="3" id="KW-0547">Nucleotide-binding</keyword>
<dbReference type="GO" id="GO:0016887">
    <property type="term" value="F:ATP hydrolysis activity"/>
    <property type="evidence" value="ECO:0007669"/>
    <property type="project" value="InterPro"/>
</dbReference>
<dbReference type="InterPro" id="IPR017871">
    <property type="entry name" value="ABC_transporter-like_CS"/>
</dbReference>
<keyword evidence="7" id="KW-1185">Reference proteome</keyword>
<dbReference type="Pfam" id="PF00005">
    <property type="entry name" value="ABC_tran"/>
    <property type="match status" value="1"/>
</dbReference>
<dbReference type="PANTHER" id="PTHR42788">
    <property type="entry name" value="TAURINE IMPORT ATP-BINDING PROTEIN-RELATED"/>
    <property type="match status" value="1"/>
</dbReference>
<proteinExistence type="inferred from homology"/>
<dbReference type="PROSITE" id="PS00211">
    <property type="entry name" value="ABC_TRANSPORTER_1"/>
    <property type="match status" value="1"/>
</dbReference>
<protein>
    <submittedName>
        <fullName evidence="6">ABC transporter ATP-binding protein</fullName>
    </submittedName>
</protein>
<reference evidence="6 7" key="1">
    <citation type="submission" date="2017-02" db="EMBL/GenBank/DDBJ databases">
        <title>Whole genome shotgun sequence of Pantoea agglomerans strain AS1 isolated from a cycad, Zamia floridana in Central Florida, USA.</title>
        <authorList>
            <person name="Lata P."/>
            <person name="Govindarajan S."/>
            <person name="Qi F."/>
            <person name="Li J.-L."/>
            <person name="Maurya S.K."/>
            <person name="Sahoo M.K."/>
        </authorList>
    </citation>
    <scope>NUCLEOTIDE SEQUENCE [LARGE SCALE GENOMIC DNA]</scope>
    <source>
        <strain evidence="6 7">AS1</strain>
    </source>
</reference>
<dbReference type="SMART" id="SM00382">
    <property type="entry name" value="AAA"/>
    <property type="match status" value="1"/>
</dbReference>
<keyword evidence="4 6" id="KW-0067">ATP-binding</keyword>
<dbReference type="EMBL" id="MWUE01000019">
    <property type="protein sequence ID" value="OQP32809.1"/>
    <property type="molecule type" value="Genomic_DNA"/>
</dbReference>
<dbReference type="InterPro" id="IPR050166">
    <property type="entry name" value="ABC_transporter_ATP-bind"/>
</dbReference>
<dbReference type="GO" id="GO:0005524">
    <property type="term" value="F:ATP binding"/>
    <property type="evidence" value="ECO:0007669"/>
    <property type="project" value="UniProtKB-KW"/>
</dbReference>
<dbReference type="Gene3D" id="3.40.50.300">
    <property type="entry name" value="P-loop containing nucleotide triphosphate hydrolases"/>
    <property type="match status" value="1"/>
</dbReference>
<evidence type="ECO:0000256" key="4">
    <source>
        <dbReference type="ARBA" id="ARBA00022840"/>
    </source>
</evidence>
<evidence type="ECO:0000256" key="3">
    <source>
        <dbReference type="ARBA" id="ARBA00022741"/>
    </source>
</evidence>
<dbReference type="OrthoDB" id="9802264at2"/>
<gene>
    <name evidence="6" type="ORF">B2J69_13520</name>
</gene>
<dbReference type="PANTHER" id="PTHR42788:SF13">
    <property type="entry name" value="ALIPHATIC SULFONATES IMPORT ATP-BINDING PROTEIN SSUB"/>
    <property type="match status" value="1"/>
</dbReference>
<evidence type="ECO:0000256" key="1">
    <source>
        <dbReference type="ARBA" id="ARBA00006526"/>
    </source>
</evidence>
<dbReference type="AlphaFoldDB" id="A0A1V9DG14"/>
<evidence type="ECO:0000313" key="6">
    <source>
        <dbReference type="EMBL" id="OQP32809.1"/>
    </source>
</evidence>
<organism evidence="6 7">
    <name type="scientific">Pantoea latae</name>
    <dbReference type="NCBI Taxonomy" id="1964541"/>
    <lineage>
        <taxon>Bacteria</taxon>
        <taxon>Pseudomonadati</taxon>
        <taxon>Pseudomonadota</taxon>
        <taxon>Gammaproteobacteria</taxon>
        <taxon>Enterobacterales</taxon>
        <taxon>Erwiniaceae</taxon>
        <taxon>Pantoea</taxon>
    </lineage>
</organism>
<feature type="domain" description="ABC transporter" evidence="5">
    <location>
        <begin position="5"/>
        <end position="232"/>
    </location>
</feature>
<evidence type="ECO:0000259" key="5">
    <source>
        <dbReference type="PROSITE" id="PS50893"/>
    </source>
</evidence>
<dbReference type="InterPro" id="IPR003593">
    <property type="entry name" value="AAA+_ATPase"/>
</dbReference>
<dbReference type="InterPro" id="IPR027417">
    <property type="entry name" value="P-loop_NTPase"/>
</dbReference>
<sequence>MNEHISLQQVTLRFETLTVLENIDLSLTKGEFVVLLGPSGCGKSTILNLLAGFTQPQQGRVLCGGEPVRQPHPSRGMIFQQPNLFPWLNVLENVTFGPRLRKHNRAEVDARAREWLARVGLAGFEDHAPWQLSGGMKQRVALARAWLPGPEVLLLDEPFGALDAQTRMMMQELLRAAWLETQTTLLFVTHDVEEALFLADRVLVMSARPGRIVEDIRLPFGRERDIETLASEPHYGDIKHHVLQRVRQEAKRHLAPLNEGER</sequence>
<dbReference type="PROSITE" id="PS50893">
    <property type="entry name" value="ABC_TRANSPORTER_2"/>
    <property type="match status" value="1"/>
</dbReference>
<dbReference type="Proteomes" id="UP000192769">
    <property type="component" value="Unassembled WGS sequence"/>
</dbReference>
<evidence type="ECO:0000313" key="7">
    <source>
        <dbReference type="Proteomes" id="UP000192769"/>
    </source>
</evidence>
<evidence type="ECO:0000256" key="2">
    <source>
        <dbReference type="ARBA" id="ARBA00022448"/>
    </source>
</evidence>